<dbReference type="EMBL" id="MHPU01000012">
    <property type="protein sequence ID" value="OGZ89068.1"/>
    <property type="molecule type" value="Genomic_DNA"/>
</dbReference>
<organism evidence="8 9">
    <name type="scientific">Candidatus Staskawiczbacteria bacterium RIFOXYD1_FULL_32_13</name>
    <dbReference type="NCBI Taxonomy" id="1802234"/>
    <lineage>
        <taxon>Bacteria</taxon>
        <taxon>Candidatus Staskawicziibacteriota</taxon>
    </lineage>
</organism>
<keyword evidence="3 5" id="KW-0689">Ribosomal protein</keyword>
<dbReference type="SUPFAM" id="SSF50715">
    <property type="entry name" value="Ribosomal protein L25-like"/>
    <property type="match status" value="1"/>
</dbReference>
<dbReference type="InterPro" id="IPR037121">
    <property type="entry name" value="Ribosomal_bL25_C"/>
</dbReference>
<dbReference type="CDD" id="cd00495">
    <property type="entry name" value="Ribosomal_L25_TL5_CTC"/>
    <property type="match status" value="1"/>
</dbReference>
<gene>
    <name evidence="5" type="primary">rplY</name>
    <name evidence="5" type="synonym">ctc</name>
    <name evidence="8" type="ORF">A2561_05455</name>
</gene>
<name>A0A1G2JS35_9BACT</name>
<dbReference type="HAMAP" id="MF_01334">
    <property type="entry name" value="Ribosomal_bL25_CTC"/>
    <property type="match status" value="1"/>
</dbReference>
<keyword evidence="1 5" id="KW-0699">rRNA-binding</keyword>
<dbReference type="GO" id="GO:0003735">
    <property type="term" value="F:structural constituent of ribosome"/>
    <property type="evidence" value="ECO:0007669"/>
    <property type="project" value="InterPro"/>
</dbReference>
<dbReference type="GO" id="GO:0022625">
    <property type="term" value="C:cytosolic large ribosomal subunit"/>
    <property type="evidence" value="ECO:0007669"/>
    <property type="project" value="TreeGrafter"/>
</dbReference>
<dbReference type="InterPro" id="IPR029751">
    <property type="entry name" value="Ribosomal_L25_dom"/>
</dbReference>
<proteinExistence type="inferred from homology"/>
<evidence type="ECO:0000313" key="8">
    <source>
        <dbReference type="EMBL" id="OGZ89068.1"/>
    </source>
</evidence>
<dbReference type="Proteomes" id="UP000178935">
    <property type="component" value="Unassembled WGS sequence"/>
</dbReference>
<evidence type="ECO:0000313" key="9">
    <source>
        <dbReference type="Proteomes" id="UP000178935"/>
    </source>
</evidence>
<feature type="domain" description="Large ribosomal subunit protein bL25 beta" evidence="7">
    <location>
        <begin position="99"/>
        <end position="182"/>
    </location>
</feature>
<dbReference type="InterPro" id="IPR020056">
    <property type="entry name" value="Rbsml_bL25/Gln-tRNA_synth_N"/>
</dbReference>
<dbReference type="Pfam" id="PF01386">
    <property type="entry name" value="Ribosomal_L25p"/>
    <property type="match status" value="1"/>
</dbReference>
<dbReference type="Gene3D" id="2.40.240.10">
    <property type="entry name" value="Ribosomal Protein L25, Chain P"/>
    <property type="match status" value="1"/>
</dbReference>
<keyword evidence="2 5" id="KW-0694">RNA-binding</keyword>
<comment type="function">
    <text evidence="5">This is one of the proteins that binds to the 5S RNA in the ribosome where it forms part of the central protuberance.</text>
</comment>
<keyword evidence="4 5" id="KW-0687">Ribonucleoprotein</keyword>
<accession>A0A1G2JS35</accession>
<feature type="domain" description="Large ribosomal subunit protein bL25 L25" evidence="6">
    <location>
        <begin position="4"/>
        <end position="91"/>
    </location>
</feature>
<dbReference type="NCBIfam" id="TIGR00731">
    <property type="entry name" value="bL25_bact_ctc"/>
    <property type="match status" value="1"/>
</dbReference>
<sequence>MITLNAKQRTTLGRLTNTLREKDIIPAVVYGPGEKNASIEIDSKEFIKVLKEAGESSLIELSIDGEKSKRSVLIHDMQRDPVSNSIIHIDFFQASLKEEVEVAIPLVFEGVSFAVKDLGANLVKNMTEIEVKALPQNLPHEIKVDLSLLKEIGSHILVKDLKVASNVEILKKPEEIVVSATAVEKIEEELATAVEEDVTKVEKVEKDKKEDDVVPEIKEAKK</sequence>
<evidence type="ECO:0000259" key="6">
    <source>
        <dbReference type="Pfam" id="PF01386"/>
    </source>
</evidence>
<reference evidence="8 9" key="1">
    <citation type="journal article" date="2016" name="Nat. Commun.">
        <title>Thousands of microbial genomes shed light on interconnected biogeochemical processes in an aquifer system.</title>
        <authorList>
            <person name="Anantharaman K."/>
            <person name="Brown C.T."/>
            <person name="Hug L.A."/>
            <person name="Sharon I."/>
            <person name="Castelle C.J."/>
            <person name="Probst A.J."/>
            <person name="Thomas B.C."/>
            <person name="Singh A."/>
            <person name="Wilkins M.J."/>
            <person name="Karaoz U."/>
            <person name="Brodie E.L."/>
            <person name="Williams K.H."/>
            <person name="Hubbard S.S."/>
            <person name="Banfield J.F."/>
        </authorList>
    </citation>
    <scope>NUCLEOTIDE SEQUENCE [LARGE SCALE GENOMIC DNA]</scope>
</reference>
<comment type="caution">
    <text evidence="8">The sequence shown here is derived from an EMBL/GenBank/DDBJ whole genome shotgun (WGS) entry which is preliminary data.</text>
</comment>
<evidence type="ECO:0000259" key="7">
    <source>
        <dbReference type="Pfam" id="PF14693"/>
    </source>
</evidence>
<dbReference type="InterPro" id="IPR001021">
    <property type="entry name" value="Ribosomal_bL25_long"/>
</dbReference>
<protein>
    <recommendedName>
        <fullName evidence="5">Large ribosomal subunit protein bL25</fullName>
    </recommendedName>
    <alternativeName>
        <fullName evidence="5">General stress protein CTC</fullName>
    </alternativeName>
</protein>
<dbReference type="InterPro" id="IPR020930">
    <property type="entry name" value="Ribosomal_uL5_bac-type"/>
</dbReference>
<dbReference type="InterPro" id="IPR020057">
    <property type="entry name" value="Ribosomal_bL25_b-dom"/>
</dbReference>
<evidence type="ECO:0000256" key="4">
    <source>
        <dbReference type="ARBA" id="ARBA00023274"/>
    </source>
</evidence>
<dbReference type="AlphaFoldDB" id="A0A1G2JS35"/>
<evidence type="ECO:0000256" key="3">
    <source>
        <dbReference type="ARBA" id="ARBA00022980"/>
    </source>
</evidence>
<evidence type="ECO:0000256" key="2">
    <source>
        <dbReference type="ARBA" id="ARBA00022884"/>
    </source>
</evidence>
<comment type="subunit">
    <text evidence="5">Part of the 50S ribosomal subunit; part of the 5S rRNA/L5/L18/L25 subcomplex. Contacts the 5S rRNA. Binds to the 5S rRNA independently of L5 and L18.</text>
</comment>
<dbReference type="GO" id="GO:0006412">
    <property type="term" value="P:translation"/>
    <property type="evidence" value="ECO:0007669"/>
    <property type="project" value="UniProtKB-UniRule"/>
</dbReference>
<dbReference type="PANTHER" id="PTHR33284">
    <property type="entry name" value="RIBOSOMAL PROTEIN L25/GLN-TRNA SYNTHETASE, ANTI-CODON-BINDING DOMAIN-CONTAINING PROTEIN"/>
    <property type="match status" value="1"/>
</dbReference>
<dbReference type="Gene3D" id="2.170.120.20">
    <property type="entry name" value="Ribosomal protein L25, beta domain"/>
    <property type="match status" value="1"/>
</dbReference>
<dbReference type="Pfam" id="PF14693">
    <property type="entry name" value="Ribosomal_TL5_C"/>
    <property type="match status" value="1"/>
</dbReference>
<dbReference type="GO" id="GO:0008097">
    <property type="term" value="F:5S rRNA binding"/>
    <property type="evidence" value="ECO:0007669"/>
    <property type="project" value="InterPro"/>
</dbReference>
<dbReference type="PANTHER" id="PTHR33284:SF1">
    <property type="entry name" value="RIBOSOMAL PROTEIN L25_GLN-TRNA SYNTHETASE, ANTI-CODON-BINDING DOMAIN-CONTAINING PROTEIN"/>
    <property type="match status" value="1"/>
</dbReference>
<dbReference type="InterPro" id="IPR011035">
    <property type="entry name" value="Ribosomal_bL25/Gln-tRNA_synth"/>
</dbReference>
<evidence type="ECO:0000256" key="1">
    <source>
        <dbReference type="ARBA" id="ARBA00022730"/>
    </source>
</evidence>
<evidence type="ECO:0000256" key="5">
    <source>
        <dbReference type="HAMAP-Rule" id="MF_01334"/>
    </source>
</evidence>
<comment type="similarity">
    <text evidence="5">Belongs to the bacterial ribosomal protein bL25 family. CTC subfamily.</text>
</comment>